<dbReference type="Gene3D" id="3.40.630.10">
    <property type="entry name" value="Zn peptidases"/>
    <property type="match status" value="1"/>
</dbReference>
<dbReference type="PANTHER" id="PTHR11963">
    <property type="entry name" value="LEUCINE AMINOPEPTIDASE-RELATED"/>
    <property type="match status" value="1"/>
</dbReference>
<dbReference type="PANTHER" id="PTHR11963:SF23">
    <property type="entry name" value="CYTOSOL AMINOPEPTIDASE"/>
    <property type="match status" value="1"/>
</dbReference>
<dbReference type="Gene3D" id="3.40.220.10">
    <property type="entry name" value="Leucine Aminopeptidase, subunit E, domain 1"/>
    <property type="match status" value="1"/>
</dbReference>
<dbReference type="GO" id="GO:0070006">
    <property type="term" value="F:metalloaminopeptidase activity"/>
    <property type="evidence" value="ECO:0007669"/>
    <property type="project" value="InterPro"/>
</dbReference>
<dbReference type="EMBL" id="KB932202">
    <property type="protein sequence ID" value="KCV71689.1"/>
    <property type="molecule type" value="Genomic_DNA"/>
</dbReference>
<dbReference type="STRING" id="691883.A0A058ZBB4"/>
<evidence type="ECO:0000256" key="4">
    <source>
        <dbReference type="ARBA" id="ARBA00022438"/>
    </source>
</evidence>
<dbReference type="CDD" id="cd00433">
    <property type="entry name" value="Peptidase_M17"/>
    <property type="match status" value="1"/>
</dbReference>
<evidence type="ECO:0000256" key="6">
    <source>
        <dbReference type="ARBA" id="ARBA00022801"/>
    </source>
</evidence>
<name>A0A058ZBB4_FONAL</name>
<dbReference type="RefSeq" id="XP_009493267.1">
    <property type="nucleotide sequence ID" value="XM_009494992.1"/>
</dbReference>
<dbReference type="GO" id="GO:0030145">
    <property type="term" value="F:manganese ion binding"/>
    <property type="evidence" value="ECO:0007669"/>
    <property type="project" value="InterPro"/>
</dbReference>
<dbReference type="OMA" id="WPMPLPE"/>
<dbReference type="SUPFAM" id="SSF53187">
    <property type="entry name" value="Zn-dependent exopeptidases"/>
    <property type="match status" value="1"/>
</dbReference>
<dbReference type="PROSITE" id="PS00631">
    <property type="entry name" value="CYTOSOL_AP"/>
    <property type="match status" value="1"/>
</dbReference>
<evidence type="ECO:0000256" key="1">
    <source>
        <dbReference type="ARBA" id="ARBA00000135"/>
    </source>
</evidence>
<comment type="catalytic activity">
    <reaction evidence="2">
        <text>Release of N-terminal proline from a peptide.</text>
        <dbReference type="EC" id="3.4.11.5"/>
    </reaction>
</comment>
<dbReference type="InterPro" id="IPR023042">
    <property type="entry name" value="Peptidase_M17_leu_NH2_pept"/>
</dbReference>
<evidence type="ECO:0000256" key="2">
    <source>
        <dbReference type="ARBA" id="ARBA00001585"/>
    </source>
</evidence>
<organism evidence="8">
    <name type="scientific">Fonticula alba</name>
    <name type="common">Slime mold</name>
    <dbReference type="NCBI Taxonomy" id="691883"/>
    <lineage>
        <taxon>Eukaryota</taxon>
        <taxon>Rotosphaerida</taxon>
        <taxon>Fonticulaceae</taxon>
        <taxon>Fonticula</taxon>
    </lineage>
</organism>
<sequence>MMRASSILSKNSALAVRHAKMGDQISGLVVPIFEGFSYSGNLLESIDKFTNGAFKSQLEATGHTGKANHVSILYGLDKTLPRVAVVGLGKPFPEAACGTTEAQKSCDSLRKASALAARSLRDSGADHVVFGSVRGSADFQPLAEGAALGLYKFDHYKSQKPEDADKKKEVEAIGLLYEGSLNQECASSFERGTIYARYQNMARDLMNIPANDMTPTIFGQEAQRLLTADGLKVTVRDRKWIEEQKMGSFLSVTNGTDQPPAFVEVEYKTAERPEGPVVLVGKGVTFDSGGISIKPSSGMGMMKGDMGGASVVLSTIAGLAQLGVKTHVVGLIPLCENMPSGRATKPGDVVVARSGTTIEVDNTDAEGRLILCDALDYAKTFKPSMIMNFATLTGAMDVALGFGCTGVFCKNDDLWQRIDKHGRATQDLLWRMPILDDYREAVKASVADLINSTATRSAGSCTAAAFLEAFVDEDMPWAHFDIAGVMHSGKTAGYHVAGMTGRPVRPLIDMIAAMEKK</sequence>
<dbReference type="AlphaFoldDB" id="A0A058ZBB4"/>
<reference evidence="8" key="1">
    <citation type="submission" date="2013-04" db="EMBL/GenBank/DDBJ databases">
        <title>The Genome Sequence of Fonticula alba ATCC 38817.</title>
        <authorList>
            <consortium name="The Broad Institute Genomics Platform"/>
            <person name="Russ C."/>
            <person name="Cuomo C."/>
            <person name="Burger G."/>
            <person name="Gray M.W."/>
            <person name="Holland P.W.H."/>
            <person name="King N."/>
            <person name="Lang F.B.F."/>
            <person name="Roger A.J."/>
            <person name="Ruiz-Trillo I."/>
            <person name="Brown M."/>
            <person name="Walker B."/>
            <person name="Young S."/>
            <person name="Zeng Q."/>
            <person name="Gargeya S."/>
            <person name="Fitzgerald M."/>
            <person name="Haas B."/>
            <person name="Abouelleil A."/>
            <person name="Allen A.W."/>
            <person name="Alvarado L."/>
            <person name="Arachchi H.M."/>
            <person name="Berlin A.M."/>
            <person name="Chapman S.B."/>
            <person name="Gainer-Dewar J."/>
            <person name="Goldberg J."/>
            <person name="Griggs A."/>
            <person name="Gujja S."/>
            <person name="Hansen M."/>
            <person name="Howarth C."/>
            <person name="Imamovic A."/>
            <person name="Ireland A."/>
            <person name="Larimer J."/>
            <person name="McCowan C."/>
            <person name="Murphy C."/>
            <person name="Pearson M."/>
            <person name="Poon T.W."/>
            <person name="Priest M."/>
            <person name="Roberts A."/>
            <person name="Saif S."/>
            <person name="Shea T."/>
            <person name="Sisk P."/>
            <person name="Sykes S."/>
            <person name="Wortman J."/>
            <person name="Nusbaum C."/>
            <person name="Birren B."/>
        </authorList>
    </citation>
    <scope>NUCLEOTIDE SEQUENCE [LARGE SCALE GENOMIC DNA]</scope>
    <source>
        <strain evidence="8">ATCC 38817</strain>
    </source>
</reference>
<dbReference type="PRINTS" id="PR00481">
    <property type="entry name" value="LAMNOPPTDASE"/>
</dbReference>
<dbReference type="InterPro" id="IPR008283">
    <property type="entry name" value="Peptidase_M17_N"/>
</dbReference>
<dbReference type="GO" id="GO:0005737">
    <property type="term" value="C:cytoplasm"/>
    <property type="evidence" value="ECO:0007669"/>
    <property type="project" value="InterPro"/>
</dbReference>
<evidence type="ECO:0000256" key="3">
    <source>
        <dbReference type="ARBA" id="ARBA00009528"/>
    </source>
</evidence>
<dbReference type="InterPro" id="IPR011356">
    <property type="entry name" value="Leucine_aapep/pepB"/>
</dbReference>
<evidence type="ECO:0000256" key="5">
    <source>
        <dbReference type="ARBA" id="ARBA00022670"/>
    </source>
</evidence>
<dbReference type="Pfam" id="PF00883">
    <property type="entry name" value="Peptidase_M17"/>
    <property type="match status" value="1"/>
</dbReference>
<dbReference type="Proteomes" id="UP000030693">
    <property type="component" value="Unassembled WGS sequence"/>
</dbReference>
<evidence type="ECO:0000313" key="9">
    <source>
        <dbReference type="Proteomes" id="UP000030693"/>
    </source>
</evidence>
<proteinExistence type="inferred from homology"/>
<dbReference type="Pfam" id="PF02789">
    <property type="entry name" value="Peptidase_M17_N"/>
    <property type="match status" value="1"/>
</dbReference>
<keyword evidence="5" id="KW-0645">Protease</keyword>
<evidence type="ECO:0000313" key="8">
    <source>
        <dbReference type="EMBL" id="KCV71689.1"/>
    </source>
</evidence>
<dbReference type="InterPro" id="IPR000819">
    <property type="entry name" value="Peptidase_M17_C"/>
</dbReference>
<dbReference type="SUPFAM" id="SSF52949">
    <property type="entry name" value="Macro domain-like"/>
    <property type="match status" value="1"/>
</dbReference>
<gene>
    <name evidence="8" type="ORF">H696_01113</name>
</gene>
<dbReference type="GeneID" id="20525838"/>
<evidence type="ECO:0000259" key="7">
    <source>
        <dbReference type="PROSITE" id="PS00631"/>
    </source>
</evidence>
<dbReference type="OrthoDB" id="412814at2759"/>
<keyword evidence="4" id="KW-0031">Aminopeptidase</keyword>
<keyword evidence="9" id="KW-1185">Reference proteome</keyword>
<dbReference type="GO" id="GO:0006508">
    <property type="term" value="P:proteolysis"/>
    <property type="evidence" value="ECO:0007669"/>
    <property type="project" value="UniProtKB-KW"/>
</dbReference>
<comment type="catalytic activity">
    <reaction evidence="1">
        <text>Release of an N-terminal amino acid, Xaa-|-Yaa-, in which Xaa is preferably Leu, but may be other amino acids including Pro although not Arg or Lys, and Yaa may be Pro. Amino acid amides and methyl esters are also readily hydrolyzed, but rates on arylamides are exceedingly low.</text>
        <dbReference type="EC" id="3.4.11.1"/>
    </reaction>
</comment>
<comment type="similarity">
    <text evidence="3">Belongs to the peptidase M17 family.</text>
</comment>
<dbReference type="eggNOG" id="KOG2597">
    <property type="taxonomic scope" value="Eukaryota"/>
</dbReference>
<protein>
    <recommendedName>
        <fullName evidence="7">Cytosol aminopeptidase domain-containing protein</fullName>
    </recommendedName>
</protein>
<feature type="domain" description="Cytosol aminopeptidase" evidence="7">
    <location>
        <begin position="362"/>
        <end position="369"/>
    </location>
</feature>
<accession>A0A058ZBB4</accession>
<dbReference type="InterPro" id="IPR043472">
    <property type="entry name" value="Macro_dom-like"/>
</dbReference>
<dbReference type="NCBIfam" id="NF002073">
    <property type="entry name" value="PRK00913.1-2"/>
    <property type="match status" value="1"/>
</dbReference>
<dbReference type="HAMAP" id="MF_00181">
    <property type="entry name" value="Cytosol_peptidase_M17"/>
    <property type="match status" value="1"/>
</dbReference>
<keyword evidence="6" id="KW-0378">Hydrolase</keyword>